<evidence type="ECO:0000313" key="1">
    <source>
        <dbReference type="EMBL" id="JAI36116.1"/>
    </source>
</evidence>
<accession>A0A0K8VB71</accession>
<reference evidence="1" key="1">
    <citation type="submission" date="2015-06" db="EMBL/GenBank/DDBJ databases">
        <authorList>
            <person name="Hoefler B.C."/>
            <person name="Straight P.D."/>
        </authorList>
    </citation>
    <scope>NUCLEOTIDE SEQUENCE</scope>
</reference>
<dbReference type="EMBL" id="GDHF01016198">
    <property type="protein sequence ID" value="JAI36116.1"/>
    <property type="molecule type" value="Transcribed_RNA"/>
</dbReference>
<gene>
    <name evidence="1" type="ORF">c0_g1_i7</name>
</gene>
<dbReference type="Pfam" id="PF13920">
    <property type="entry name" value="zf-C3HC4_3"/>
    <property type="match status" value="1"/>
</dbReference>
<dbReference type="AlphaFoldDB" id="A0A0K8VB71"/>
<evidence type="ECO:0008006" key="2">
    <source>
        <dbReference type="Google" id="ProtNLM"/>
    </source>
</evidence>
<name>A0A0K8VB71_BACLA</name>
<feature type="non-terminal residue" evidence="1">
    <location>
        <position position="235"/>
    </location>
</feature>
<dbReference type="InterPro" id="IPR013083">
    <property type="entry name" value="Znf_RING/FYVE/PHD"/>
</dbReference>
<proteinExistence type="predicted"/>
<protein>
    <recommendedName>
        <fullName evidence="2">RING-type domain-containing protein</fullName>
    </recommendedName>
</protein>
<organism evidence="1">
    <name type="scientific">Bactrocera latifrons</name>
    <name type="common">Malaysian fruit fly</name>
    <name type="synonym">Chaetodacus latifrons</name>
    <dbReference type="NCBI Taxonomy" id="174628"/>
    <lineage>
        <taxon>Eukaryota</taxon>
        <taxon>Metazoa</taxon>
        <taxon>Ecdysozoa</taxon>
        <taxon>Arthropoda</taxon>
        <taxon>Hexapoda</taxon>
        <taxon>Insecta</taxon>
        <taxon>Pterygota</taxon>
        <taxon>Neoptera</taxon>
        <taxon>Endopterygota</taxon>
        <taxon>Diptera</taxon>
        <taxon>Brachycera</taxon>
        <taxon>Muscomorpha</taxon>
        <taxon>Tephritoidea</taxon>
        <taxon>Tephritidae</taxon>
        <taxon>Bactrocera</taxon>
        <taxon>Bactrocera</taxon>
    </lineage>
</organism>
<sequence length="235" mass="27132">MSYNLNSIFEQFIAYFESQWIKKEGASKFSVYNESIKTTSLIESFHGQLGKYLSKNGSFYKFVDHLLDVDVTKSIDFKKSLYGSISIYVEKLKRQKTRENLIKTILRNLENGIISVIDCLSQLSYNVYNEVSLNAILEQDNITMTTGVENDEVAPVIDTLPFVLPCTIENTLTCIICYEKQRNILLLSCSHFKICSDCYEKLDAEKKEFCVNFMSSVSDHCSRSQKHFCLIFFRL</sequence>
<dbReference type="Gene3D" id="3.30.40.10">
    <property type="entry name" value="Zinc/RING finger domain, C3HC4 (zinc finger)"/>
    <property type="match status" value="1"/>
</dbReference>